<dbReference type="OrthoDB" id="8300046at2"/>
<dbReference type="EMBL" id="FOVR01000012">
    <property type="protein sequence ID" value="SFO77792.1"/>
    <property type="molecule type" value="Genomic_DNA"/>
</dbReference>
<evidence type="ECO:0000313" key="2">
    <source>
        <dbReference type="EMBL" id="SFO77792.1"/>
    </source>
</evidence>
<feature type="transmembrane region" description="Helical" evidence="1">
    <location>
        <begin position="113"/>
        <end position="133"/>
    </location>
</feature>
<proteinExistence type="predicted"/>
<dbReference type="STRING" id="655353.SAMN04488056_112163"/>
<evidence type="ECO:0000256" key="1">
    <source>
        <dbReference type="SAM" id="Phobius"/>
    </source>
</evidence>
<reference evidence="2 3" key="1">
    <citation type="submission" date="2016-10" db="EMBL/GenBank/DDBJ databases">
        <authorList>
            <person name="de Groot N.N."/>
        </authorList>
    </citation>
    <scope>NUCLEOTIDE SEQUENCE [LARGE SCALE GENOMIC DNA]</scope>
    <source>
        <strain evidence="2 3">CGMCC 1.9157</strain>
    </source>
</reference>
<gene>
    <name evidence="2" type="ORF">SAMN04488056_112163</name>
</gene>
<feature type="transmembrane region" description="Helical" evidence="1">
    <location>
        <begin position="39"/>
        <end position="58"/>
    </location>
</feature>
<dbReference type="Proteomes" id="UP000199236">
    <property type="component" value="Unassembled WGS sequence"/>
</dbReference>
<keyword evidence="3" id="KW-1185">Reference proteome</keyword>
<accession>A0A1I5JYA7</accession>
<dbReference type="RefSeq" id="WP_090074841.1">
    <property type="nucleotide sequence ID" value="NZ_FOVR01000012.1"/>
</dbReference>
<protein>
    <submittedName>
        <fullName evidence="2">Uncharacterized protein</fullName>
    </submittedName>
</protein>
<name>A0A1I5JYA7_9HYPH</name>
<sequence length="192" mass="21562">MCVKDGFCSCIKQFVPEVPDYFLLYWKNYGGWIALVKSIYLWSAIIFSFMTYPIWLNLNEMSNSRAWHAFASNIAPSLLGFSIGAFAIFLAFNGKTLRLLMENGDNNSYFMDLSVSFFHFIFSQVLSIVLLIFSVAYETSAFFSFFGYLVFIYSLLVGLSAAGNLLNVAWIMNLALGPSDGDNAASEEHNEG</sequence>
<keyword evidence="1" id="KW-0472">Membrane</keyword>
<feature type="transmembrane region" description="Helical" evidence="1">
    <location>
        <begin position="70"/>
        <end position="93"/>
    </location>
</feature>
<evidence type="ECO:0000313" key="3">
    <source>
        <dbReference type="Proteomes" id="UP000199236"/>
    </source>
</evidence>
<feature type="transmembrane region" description="Helical" evidence="1">
    <location>
        <begin position="145"/>
        <end position="172"/>
    </location>
</feature>
<organism evidence="2 3">
    <name type="scientific">Cohaesibacter marisflavi</name>
    <dbReference type="NCBI Taxonomy" id="655353"/>
    <lineage>
        <taxon>Bacteria</taxon>
        <taxon>Pseudomonadati</taxon>
        <taxon>Pseudomonadota</taxon>
        <taxon>Alphaproteobacteria</taxon>
        <taxon>Hyphomicrobiales</taxon>
        <taxon>Cohaesibacteraceae</taxon>
    </lineage>
</organism>
<dbReference type="AlphaFoldDB" id="A0A1I5JYA7"/>
<keyword evidence="1" id="KW-0812">Transmembrane</keyword>
<keyword evidence="1" id="KW-1133">Transmembrane helix</keyword>